<organism evidence="1">
    <name type="scientific">hydrothermal vent metagenome</name>
    <dbReference type="NCBI Taxonomy" id="652676"/>
    <lineage>
        <taxon>unclassified sequences</taxon>
        <taxon>metagenomes</taxon>
        <taxon>ecological metagenomes</taxon>
    </lineage>
</organism>
<sequence length="319" mass="35239">MQYFDVFNGDADGICALHQVRMANPVQSTLVTGVKRDINLLKKVQTAASGDQVLVLDISLDKNREDITRLLDLHVDIQYFDHHFAGDIPVDTHLQANINTDPNTCTSLLVNEHLKQRYLPWAVTGAFGDNLHQSAKTAATPLALSQTQLDQLALLGTCINYNGYGASLEDLLFSPDDLYCKISHYENPFEFMQTDETCQTLISGYKEDLTQAEFSKPIYETSSHCISILPNEKWARRVSGVYANALATANPERAHAMLTQQDGGSFLVSVRAPLNNKTGADELCRQFESGGGRKAAAGINKLAEADYDLFVEKFIQAFG</sequence>
<evidence type="ECO:0008006" key="2">
    <source>
        <dbReference type="Google" id="ProtNLM"/>
    </source>
</evidence>
<name>A0A3B0YPU1_9ZZZZ</name>
<accession>A0A3B0YPU1</accession>
<evidence type="ECO:0000313" key="1">
    <source>
        <dbReference type="EMBL" id="VAW70476.1"/>
    </source>
</evidence>
<dbReference type="SUPFAM" id="SSF64182">
    <property type="entry name" value="DHH phosphoesterases"/>
    <property type="match status" value="1"/>
</dbReference>
<dbReference type="EMBL" id="UOFJ01000523">
    <property type="protein sequence ID" value="VAW70476.1"/>
    <property type="molecule type" value="Genomic_DNA"/>
</dbReference>
<dbReference type="PANTHER" id="PTHR42146:SF1">
    <property type="entry name" value="OLIGORIBONUCLEASE NRNB"/>
    <property type="match status" value="1"/>
</dbReference>
<dbReference type="InterPro" id="IPR052968">
    <property type="entry name" value="Nucleotide_metab_enz"/>
</dbReference>
<protein>
    <recommendedName>
        <fullName evidence="2">DHHA1 domain-containing protein</fullName>
    </recommendedName>
</protein>
<dbReference type="InterPro" id="IPR038763">
    <property type="entry name" value="DHH_sf"/>
</dbReference>
<gene>
    <name evidence="1" type="ORF">MNBD_GAMMA10-645</name>
</gene>
<proteinExistence type="predicted"/>
<reference evidence="1" key="1">
    <citation type="submission" date="2018-06" db="EMBL/GenBank/DDBJ databases">
        <authorList>
            <person name="Zhirakovskaya E."/>
        </authorList>
    </citation>
    <scope>NUCLEOTIDE SEQUENCE</scope>
</reference>
<dbReference type="AlphaFoldDB" id="A0A3B0YPU1"/>
<dbReference type="PANTHER" id="PTHR42146">
    <property type="entry name" value="3',5'-CYCLIC-NUCLEOTIDE PHOSPHODIESTERASE"/>
    <property type="match status" value="1"/>
</dbReference>